<dbReference type="AlphaFoldDB" id="A0A221SSJ9"/>
<dbReference type="Proteomes" id="UP000259030">
    <property type="component" value="Chromosome"/>
</dbReference>
<evidence type="ECO:0000313" key="1">
    <source>
        <dbReference type="EMBL" id="ASN79613.1"/>
    </source>
</evidence>
<accession>A0A221SSJ9</accession>
<dbReference type="STRING" id="317577.GCA_000419625_01168"/>
<reference evidence="1 2" key="1">
    <citation type="submission" date="2017-05" db="EMBL/GenBank/DDBJ databases">
        <title>The complete genome sequence of Deinococcus ficus isolated from the rhizosphere of the Ficus religiosa L. in Taiwan.</title>
        <authorList>
            <person name="Wu K.-M."/>
            <person name="Liao T.-L."/>
            <person name="Liu Y.-M."/>
            <person name="Young C.-C."/>
            <person name="Tsai S.-F."/>
        </authorList>
    </citation>
    <scope>NUCLEOTIDE SEQUENCE [LARGE SCALE GENOMIC DNA]</scope>
    <source>
        <strain evidence="1 2">CC-FR2-10</strain>
    </source>
</reference>
<dbReference type="Gene3D" id="3.40.50.150">
    <property type="entry name" value="Vaccinia Virus protein VP39"/>
    <property type="match status" value="1"/>
</dbReference>
<dbReference type="Pfam" id="PF13489">
    <property type="entry name" value="Methyltransf_23"/>
    <property type="match status" value="1"/>
</dbReference>
<evidence type="ECO:0000313" key="2">
    <source>
        <dbReference type="Proteomes" id="UP000259030"/>
    </source>
</evidence>
<proteinExistence type="predicted"/>
<evidence type="ECO:0008006" key="3">
    <source>
        <dbReference type="Google" id="ProtNLM"/>
    </source>
</evidence>
<sequence length="193" mass="21689">MTPSPLQVSIGAGEQQWDGWTPTQKADLNLLDPESFARWFGDRRADALLCEHVWEHLTEEEGRAAARLCFRYLTPGGWLRVAVPDANFPDPEYQRTVQVGGPGPADHPAADHKVVYDHRRLTAVFQEAGFEVELLEYCDDTGQFHAHRWDPQTGPIYRSLALDHRNEAARQGRGPPGFVSLILDARRPTEPPA</sequence>
<name>A0A221SSJ9_9DEIO</name>
<protein>
    <recommendedName>
        <fullName evidence="3">SAM-dependent methyltransferase</fullName>
    </recommendedName>
</protein>
<gene>
    <name evidence="1" type="ORF">DFI_00075</name>
</gene>
<dbReference type="KEGG" id="dfc:DFI_00075"/>
<dbReference type="RefSeq" id="WP_027464160.1">
    <property type="nucleotide sequence ID" value="NZ_CP021081.1"/>
</dbReference>
<dbReference type="InterPro" id="IPR029063">
    <property type="entry name" value="SAM-dependent_MTases_sf"/>
</dbReference>
<keyword evidence="2" id="KW-1185">Reference proteome</keyword>
<dbReference type="SUPFAM" id="SSF53335">
    <property type="entry name" value="S-adenosyl-L-methionine-dependent methyltransferases"/>
    <property type="match status" value="1"/>
</dbReference>
<organism evidence="1 2">
    <name type="scientific">Deinococcus ficus</name>
    <dbReference type="NCBI Taxonomy" id="317577"/>
    <lineage>
        <taxon>Bacteria</taxon>
        <taxon>Thermotogati</taxon>
        <taxon>Deinococcota</taxon>
        <taxon>Deinococci</taxon>
        <taxon>Deinococcales</taxon>
        <taxon>Deinococcaceae</taxon>
        <taxon>Deinococcus</taxon>
    </lineage>
</organism>
<dbReference type="EMBL" id="CP021081">
    <property type="protein sequence ID" value="ASN79613.1"/>
    <property type="molecule type" value="Genomic_DNA"/>
</dbReference>